<dbReference type="GO" id="GO:0005737">
    <property type="term" value="C:cytoplasm"/>
    <property type="evidence" value="ECO:0007669"/>
    <property type="project" value="UniProtKB-SubCell"/>
</dbReference>
<comment type="caution">
    <text evidence="8">The sequence shown here is derived from an EMBL/GenBank/DDBJ whole genome shotgun (WGS) entry which is preliminary data.</text>
</comment>
<gene>
    <name evidence="5" type="primary">hisS</name>
    <name evidence="8" type="ORF">COX05_02950</name>
</gene>
<dbReference type="PIRSF" id="PIRSF001549">
    <property type="entry name" value="His-tRNA_synth"/>
    <property type="match status" value="1"/>
</dbReference>
<dbReference type="InterPro" id="IPR041715">
    <property type="entry name" value="HisRS-like_core"/>
</dbReference>
<evidence type="ECO:0000256" key="3">
    <source>
        <dbReference type="ARBA" id="ARBA00023146"/>
    </source>
</evidence>
<dbReference type="AlphaFoldDB" id="A0A2H0BHF2"/>
<dbReference type="NCBIfam" id="TIGR00442">
    <property type="entry name" value="hisS"/>
    <property type="match status" value="1"/>
</dbReference>
<dbReference type="Proteomes" id="UP000228495">
    <property type="component" value="Unassembled WGS sequence"/>
</dbReference>
<dbReference type="GO" id="GO:0006427">
    <property type="term" value="P:histidyl-tRNA aminoacylation"/>
    <property type="evidence" value="ECO:0007669"/>
    <property type="project" value="UniProtKB-UniRule"/>
</dbReference>
<evidence type="ECO:0000256" key="1">
    <source>
        <dbReference type="ARBA" id="ARBA00008226"/>
    </source>
</evidence>
<dbReference type="InterPro" id="IPR036621">
    <property type="entry name" value="Anticodon-bd_dom_sf"/>
</dbReference>
<keyword evidence="3 5" id="KW-0030">Aminoacyl-tRNA synthetase</keyword>
<feature type="binding site" evidence="6">
    <location>
        <position position="128"/>
    </location>
    <ligand>
        <name>L-histidine</name>
        <dbReference type="ChEBI" id="CHEBI:57595"/>
    </ligand>
</feature>
<comment type="similarity">
    <text evidence="1 5">Belongs to the class-II aminoacyl-tRNA synthetase family.</text>
</comment>
<dbReference type="Gene3D" id="3.40.50.800">
    <property type="entry name" value="Anticodon-binding domain"/>
    <property type="match status" value="1"/>
</dbReference>
<dbReference type="SUPFAM" id="SSF52954">
    <property type="entry name" value="Class II aaRS ABD-related"/>
    <property type="match status" value="1"/>
</dbReference>
<feature type="domain" description="Aminoacyl-transfer RNA synthetases class-II family profile" evidence="7">
    <location>
        <begin position="1"/>
        <end position="268"/>
    </location>
</feature>
<dbReference type="PROSITE" id="PS50862">
    <property type="entry name" value="AA_TRNA_LIGASE_II"/>
    <property type="match status" value="1"/>
</dbReference>
<dbReference type="InterPro" id="IPR006195">
    <property type="entry name" value="aa-tRNA-synth_II"/>
</dbReference>
<evidence type="ECO:0000256" key="5">
    <source>
        <dbReference type="HAMAP-Rule" id="MF_00127"/>
    </source>
</evidence>
<dbReference type="PANTHER" id="PTHR43707">
    <property type="entry name" value="HISTIDYL-TRNA SYNTHETASE"/>
    <property type="match status" value="1"/>
</dbReference>
<dbReference type="Pfam" id="PF13393">
    <property type="entry name" value="tRNA-synt_His"/>
    <property type="match status" value="1"/>
</dbReference>
<keyword evidence="2 5" id="KW-0547">Nucleotide-binding</keyword>
<evidence type="ECO:0000313" key="8">
    <source>
        <dbReference type="EMBL" id="PIP56440.1"/>
    </source>
</evidence>
<dbReference type="EC" id="6.1.1.21" evidence="5"/>
<keyword evidence="5" id="KW-0648">Protein biosynthesis</keyword>
<feature type="binding site" evidence="6">
    <location>
        <begin position="84"/>
        <end position="86"/>
    </location>
    <ligand>
        <name>L-histidine</name>
        <dbReference type="ChEBI" id="CHEBI:57595"/>
    </ligand>
</feature>
<feature type="binding site" evidence="6">
    <location>
        <position position="114"/>
    </location>
    <ligand>
        <name>L-histidine</name>
        <dbReference type="ChEBI" id="CHEBI:57595"/>
    </ligand>
</feature>
<evidence type="ECO:0000259" key="7">
    <source>
        <dbReference type="PROSITE" id="PS50862"/>
    </source>
</evidence>
<keyword evidence="5 8" id="KW-0436">Ligase</keyword>
<dbReference type="Gene3D" id="3.30.930.10">
    <property type="entry name" value="Bira Bifunctional Protein, Domain 2"/>
    <property type="match status" value="1"/>
</dbReference>
<feature type="binding site" evidence="6">
    <location>
        <position position="270"/>
    </location>
    <ligand>
        <name>L-histidine</name>
        <dbReference type="ChEBI" id="CHEBI:57595"/>
    </ligand>
</feature>
<feature type="binding site" evidence="6">
    <location>
        <begin position="274"/>
        <end position="275"/>
    </location>
    <ligand>
        <name>L-histidine</name>
        <dbReference type="ChEBI" id="CHEBI:57595"/>
    </ligand>
</feature>
<sequence length="432" mass="49573">MKNELYQPYRGTRDLYPKDYAKQQYMFDVWRKVCLRFGFEEYLAPLVEKRALYTAKQASGEEVSQKELYWFTDQGDREIAIRPEMTPSVSRMIGARIQSLPKPQRWFSIANFMRYERPQKGRIREFWQLNADTFGVSSVEADAEIVELSIEIMREFGADHSMFKIYINNREWFLWWLTTIVGVSENIQAITRIIDNIKKSSDRENEEKLHEVGLLKDQIEKIMGLNGKVLSDFEDYMSKSKGLSDLKALYDKIVDKGLGEYVKVDFSLVRGFDYYTGNVFEQYDLSGENSRSMFGGGRYDKLVGLYAGVDVPAVGFAPGDVPMGLFLDSWNLIPNLSVGPQALVTVFNERTIQYAQKAVDTLRGHEIRTEMYLFDGENVGDQITYASKKAIPFVIIAGPDEMTKQVVMLKNMVTGTQKAVTFIDLPKEVLKG</sequence>
<dbReference type="InterPro" id="IPR015807">
    <property type="entry name" value="His-tRNA-ligase"/>
</dbReference>
<comment type="subunit">
    <text evidence="5">Homodimer.</text>
</comment>
<dbReference type="HAMAP" id="MF_00127">
    <property type="entry name" value="His_tRNA_synth"/>
    <property type="match status" value="1"/>
</dbReference>
<dbReference type="InterPro" id="IPR045864">
    <property type="entry name" value="aa-tRNA-synth_II/BPL/LPL"/>
</dbReference>
<dbReference type="SUPFAM" id="SSF55681">
    <property type="entry name" value="Class II aaRS and biotin synthetases"/>
    <property type="match status" value="1"/>
</dbReference>
<evidence type="ECO:0000256" key="4">
    <source>
        <dbReference type="ARBA" id="ARBA00047639"/>
    </source>
</evidence>
<dbReference type="CDD" id="cd00773">
    <property type="entry name" value="HisRS-like_core"/>
    <property type="match status" value="1"/>
</dbReference>
<evidence type="ECO:0000313" key="9">
    <source>
        <dbReference type="Proteomes" id="UP000228495"/>
    </source>
</evidence>
<evidence type="ECO:0000256" key="6">
    <source>
        <dbReference type="PIRSR" id="PIRSR001549-1"/>
    </source>
</evidence>
<name>A0A2H0BHF2_UNCKA</name>
<evidence type="ECO:0000256" key="2">
    <source>
        <dbReference type="ARBA" id="ARBA00022741"/>
    </source>
</evidence>
<protein>
    <recommendedName>
        <fullName evidence="5">Histidine--tRNA ligase</fullName>
        <ecNumber evidence="5">6.1.1.21</ecNumber>
    </recommendedName>
    <alternativeName>
        <fullName evidence="5">Histidyl-tRNA synthetase</fullName>
        <shortName evidence="5">HisRS</shortName>
    </alternativeName>
</protein>
<organism evidence="8 9">
    <name type="scientific">candidate division WWE3 bacterium CG22_combo_CG10-13_8_21_14_all_39_12</name>
    <dbReference type="NCBI Taxonomy" id="1975094"/>
    <lineage>
        <taxon>Bacteria</taxon>
        <taxon>Katanobacteria</taxon>
    </lineage>
</organism>
<feature type="binding site" evidence="6">
    <location>
        <position position="132"/>
    </location>
    <ligand>
        <name>L-histidine</name>
        <dbReference type="ChEBI" id="CHEBI:57595"/>
    </ligand>
</feature>
<dbReference type="InterPro" id="IPR004154">
    <property type="entry name" value="Anticodon-bd"/>
</dbReference>
<dbReference type="GO" id="GO:0005524">
    <property type="term" value="F:ATP binding"/>
    <property type="evidence" value="ECO:0007669"/>
    <property type="project" value="UniProtKB-UniRule"/>
</dbReference>
<reference evidence="8 9" key="1">
    <citation type="submission" date="2017-09" db="EMBL/GenBank/DDBJ databases">
        <title>Depth-based differentiation of microbial function through sediment-hosted aquifers and enrichment of novel symbionts in the deep terrestrial subsurface.</title>
        <authorList>
            <person name="Probst A.J."/>
            <person name="Ladd B."/>
            <person name="Jarett J.K."/>
            <person name="Geller-Mcgrath D.E."/>
            <person name="Sieber C.M."/>
            <person name="Emerson J.B."/>
            <person name="Anantharaman K."/>
            <person name="Thomas B.C."/>
            <person name="Malmstrom R."/>
            <person name="Stieglmeier M."/>
            <person name="Klingl A."/>
            <person name="Woyke T."/>
            <person name="Ryan C.M."/>
            <person name="Banfield J.F."/>
        </authorList>
    </citation>
    <scope>NUCLEOTIDE SEQUENCE [LARGE SCALE GENOMIC DNA]</scope>
    <source>
        <strain evidence="8">CG22_combo_CG10-13_8_21_14_all_39_12</strain>
    </source>
</reference>
<dbReference type="EMBL" id="PCSU01000053">
    <property type="protein sequence ID" value="PIP56440.1"/>
    <property type="molecule type" value="Genomic_DNA"/>
</dbReference>
<accession>A0A2H0BHF2</accession>
<dbReference type="GO" id="GO:0004821">
    <property type="term" value="F:histidine-tRNA ligase activity"/>
    <property type="evidence" value="ECO:0007669"/>
    <property type="project" value="UniProtKB-UniRule"/>
</dbReference>
<dbReference type="PANTHER" id="PTHR43707:SF1">
    <property type="entry name" value="HISTIDINE--TRNA LIGASE, MITOCHONDRIAL-RELATED"/>
    <property type="match status" value="1"/>
</dbReference>
<keyword evidence="5" id="KW-0963">Cytoplasm</keyword>
<dbReference type="InterPro" id="IPR004516">
    <property type="entry name" value="HisRS/HisZ"/>
</dbReference>
<comment type="subcellular location">
    <subcellularLocation>
        <location evidence="5">Cytoplasm</location>
    </subcellularLocation>
</comment>
<dbReference type="Pfam" id="PF03129">
    <property type="entry name" value="HGTP_anticodon"/>
    <property type="match status" value="1"/>
</dbReference>
<proteinExistence type="inferred from homology"/>
<comment type="catalytic activity">
    <reaction evidence="4 5">
        <text>tRNA(His) + L-histidine + ATP = L-histidyl-tRNA(His) + AMP + diphosphate + H(+)</text>
        <dbReference type="Rhea" id="RHEA:17313"/>
        <dbReference type="Rhea" id="RHEA-COMP:9665"/>
        <dbReference type="Rhea" id="RHEA-COMP:9689"/>
        <dbReference type="ChEBI" id="CHEBI:15378"/>
        <dbReference type="ChEBI" id="CHEBI:30616"/>
        <dbReference type="ChEBI" id="CHEBI:33019"/>
        <dbReference type="ChEBI" id="CHEBI:57595"/>
        <dbReference type="ChEBI" id="CHEBI:78442"/>
        <dbReference type="ChEBI" id="CHEBI:78527"/>
        <dbReference type="ChEBI" id="CHEBI:456215"/>
        <dbReference type="EC" id="6.1.1.21"/>
    </reaction>
</comment>
<keyword evidence="5" id="KW-0067">ATP-binding</keyword>